<dbReference type="PANTHER" id="PTHR43240">
    <property type="entry name" value="1,4-DIHYDROXY-2-NAPHTHOYL-COA THIOESTERASE 1"/>
    <property type="match status" value="1"/>
</dbReference>
<dbReference type="InterPro" id="IPR006683">
    <property type="entry name" value="Thioestr_dom"/>
</dbReference>
<proteinExistence type="inferred from homology"/>
<sequence>MGILDSLGVTFVEKSRSLTIQEWTVTEPMTQIHGILHGGLSAAIAEQGASMGATLALPASRQAVGLSMTIQHLRPVPLGSRCRCYARPAQAGGKIQVWQVENRLVEEDLLFSMATVTIYCKQVSDEKYSI</sequence>
<dbReference type="NCBIfam" id="TIGR00369">
    <property type="entry name" value="unchar_dom_1"/>
    <property type="match status" value="1"/>
</dbReference>
<protein>
    <submittedName>
        <fullName evidence="4">PaaI family thioesterase</fullName>
        <ecNumber evidence="4">3.1.2.-</ecNumber>
    </submittedName>
</protein>
<dbReference type="Pfam" id="PF03061">
    <property type="entry name" value="4HBT"/>
    <property type="match status" value="1"/>
</dbReference>
<accession>A0ABW9H0K0</accession>
<dbReference type="Proteomes" id="UP001631949">
    <property type="component" value="Unassembled WGS sequence"/>
</dbReference>
<evidence type="ECO:0000313" key="4">
    <source>
        <dbReference type="EMBL" id="MFM9414384.1"/>
    </source>
</evidence>
<dbReference type="SUPFAM" id="SSF54637">
    <property type="entry name" value="Thioesterase/thiol ester dehydrase-isomerase"/>
    <property type="match status" value="1"/>
</dbReference>
<comment type="caution">
    <text evidence="4">The sequence shown here is derived from an EMBL/GenBank/DDBJ whole genome shotgun (WGS) entry which is preliminary data.</text>
</comment>
<feature type="domain" description="Thioesterase" evidence="3">
    <location>
        <begin position="33"/>
        <end position="101"/>
    </location>
</feature>
<dbReference type="InterPro" id="IPR003736">
    <property type="entry name" value="PAAI_dom"/>
</dbReference>
<evidence type="ECO:0000256" key="1">
    <source>
        <dbReference type="ARBA" id="ARBA00008324"/>
    </source>
</evidence>
<dbReference type="EMBL" id="JBJUVG010000015">
    <property type="protein sequence ID" value="MFM9414384.1"/>
    <property type="molecule type" value="Genomic_DNA"/>
</dbReference>
<gene>
    <name evidence="4" type="ORF">ACKQTC_08390</name>
</gene>
<organism evidence="4 5">
    <name type="scientific">Peptococcus simiae</name>
    <dbReference type="NCBI Taxonomy" id="1643805"/>
    <lineage>
        <taxon>Bacteria</taxon>
        <taxon>Bacillati</taxon>
        <taxon>Bacillota</taxon>
        <taxon>Clostridia</taxon>
        <taxon>Eubacteriales</taxon>
        <taxon>Peptococcaceae</taxon>
        <taxon>Peptococcus</taxon>
    </lineage>
</organism>
<keyword evidence="2 4" id="KW-0378">Hydrolase</keyword>
<comment type="similarity">
    <text evidence="1">Belongs to the thioesterase PaaI family.</text>
</comment>
<evidence type="ECO:0000313" key="5">
    <source>
        <dbReference type="Proteomes" id="UP001631949"/>
    </source>
</evidence>
<dbReference type="InterPro" id="IPR029069">
    <property type="entry name" value="HotDog_dom_sf"/>
</dbReference>
<dbReference type="RefSeq" id="WP_408977999.1">
    <property type="nucleotide sequence ID" value="NZ_JBJUVG010000015.1"/>
</dbReference>
<dbReference type="EC" id="3.1.2.-" evidence="4"/>
<reference evidence="4 5" key="1">
    <citation type="journal article" date="2016" name="Int. J. Syst. Evol. Microbiol.">
        <title>Peptococcus simiae sp. nov., isolated from rhesus macaque faeces and emended description of the genus Peptococcus.</title>
        <authorList>
            <person name="Shkoporov A.N."/>
            <person name="Efimov B.A."/>
            <person name="Kondova I."/>
            <person name="Ouwerling B."/>
            <person name="Chaplin A.V."/>
            <person name="Shcherbakova V.A."/>
            <person name="Langermans J.A.M."/>
        </authorList>
    </citation>
    <scope>NUCLEOTIDE SEQUENCE [LARGE SCALE GENOMIC DNA]</scope>
    <source>
        <strain evidence="4 5">M108</strain>
    </source>
</reference>
<name>A0ABW9H0K0_9FIRM</name>
<dbReference type="PANTHER" id="PTHR43240:SF5">
    <property type="entry name" value="1,4-DIHYDROXY-2-NAPHTHOYL-COA THIOESTERASE 1"/>
    <property type="match status" value="1"/>
</dbReference>
<evidence type="ECO:0000259" key="3">
    <source>
        <dbReference type="Pfam" id="PF03061"/>
    </source>
</evidence>
<evidence type="ECO:0000256" key="2">
    <source>
        <dbReference type="ARBA" id="ARBA00022801"/>
    </source>
</evidence>
<dbReference type="GO" id="GO:0016787">
    <property type="term" value="F:hydrolase activity"/>
    <property type="evidence" value="ECO:0007669"/>
    <property type="project" value="UniProtKB-KW"/>
</dbReference>
<dbReference type="CDD" id="cd03443">
    <property type="entry name" value="PaaI_thioesterase"/>
    <property type="match status" value="1"/>
</dbReference>
<dbReference type="Gene3D" id="3.10.129.10">
    <property type="entry name" value="Hotdog Thioesterase"/>
    <property type="match status" value="1"/>
</dbReference>
<keyword evidence="5" id="KW-1185">Reference proteome</keyword>